<keyword evidence="5 9" id="KW-0378">Hydrolase</keyword>
<dbReference type="PIRSF" id="PIRSF001251">
    <property type="entry name" value="AMP_deaminase_met"/>
    <property type="match status" value="1"/>
</dbReference>
<dbReference type="FunFam" id="3.20.20.140:FF:000035">
    <property type="entry name" value="Probable amp deaminase"/>
    <property type="match status" value="1"/>
</dbReference>
<evidence type="ECO:0000256" key="4">
    <source>
        <dbReference type="ARBA" id="ARBA00022723"/>
    </source>
</evidence>
<dbReference type="GO" id="GO:0046872">
    <property type="term" value="F:metal ion binding"/>
    <property type="evidence" value="ECO:0007669"/>
    <property type="project" value="UniProtKB-KW"/>
</dbReference>
<evidence type="ECO:0000256" key="8">
    <source>
        <dbReference type="ARBA" id="ARBA00054146"/>
    </source>
</evidence>
<evidence type="ECO:0000256" key="10">
    <source>
        <dbReference type="SAM" id="MobiDB-lite"/>
    </source>
</evidence>
<comment type="caution">
    <text evidence="11">The sequence shown here is derived from an EMBL/GenBank/DDBJ whole genome shotgun (WGS) entry which is preliminary data.</text>
</comment>
<dbReference type="Proteomes" id="UP001187531">
    <property type="component" value="Unassembled WGS sequence"/>
</dbReference>
<protein>
    <recommendedName>
        <fullName evidence="9">AMP deaminase</fullName>
        <ecNumber evidence="9">3.5.4.6</ecNumber>
    </recommendedName>
</protein>
<dbReference type="GO" id="GO:0032264">
    <property type="term" value="P:IMP salvage"/>
    <property type="evidence" value="ECO:0007669"/>
    <property type="project" value="InterPro"/>
</dbReference>
<organism evidence="11 12">
    <name type="scientific">Artemia franciscana</name>
    <name type="common">Brine shrimp</name>
    <name type="synonym">Artemia sanfranciscana</name>
    <dbReference type="NCBI Taxonomy" id="6661"/>
    <lineage>
        <taxon>Eukaryota</taxon>
        <taxon>Metazoa</taxon>
        <taxon>Ecdysozoa</taxon>
        <taxon>Arthropoda</taxon>
        <taxon>Crustacea</taxon>
        <taxon>Branchiopoda</taxon>
        <taxon>Anostraca</taxon>
        <taxon>Artemiidae</taxon>
        <taxon>Artemia</taxon>
    </lineage>
</organism>
<reference evidence="11" key="1">
    <citation type="submission" date="2023-07" db="EMBL/GenBank/DDBJ databases">
        <title>Chromosome-level genome assembly of Artemia franciscana.</title>
        <authorList>
            <person name="Jo E."/>
        </authorList>
    </citation>
    <scope>NUCLEOTIDE SEQUENCE</scope>
    <source>
        <tissue evidence="11">Whole body</tissue>
    </source>
</reference>
<dbReference type="EMBL" id="JAVRJZ010000107">
    <property type="protein sequence ID" value="KAK2703294.1"/>
    <property type="molecule type" value="Genomic_DNA"/>
</dbReference>
<keyword evidence="6" id="KW-0862">Zinc</keyword>
<comment type="cofactor">
    <cofactor evidence="1 9">
        <name>Zn(2+)</name>
        <dbReference type="ChEBI" id="CHEBI:29105"/>
    </cofactor>
</comment>
<dbReference type="InterPro" id="IPR006329">
    <property type="entry name" value="AMPD"/>
</dbReference>
<proteinExistence type="inferred from homology"/>
<keyword evidence="12" id="KW-1185">Reference proteome</keyword>
<keyword evidence="4 9" id="KW-0479">Metal-binding</keyword>
<evidence type="ECO:0000256" key="1">
    <source>
        <dbReference type="ARBA" id="ARBA00001947"/>
    </source>
</evidence>
<dbReference type="FunFam" id="4.10.800.20:FF:000001">
    <property type="entry name" value="AMP deaminase"/>
    <property type="match status" value="1"/>
</dbReference>
<dbReference type="AlphaFoldDB" id="A0AA88H4V0"/>
<evidence type="ECO:0000256" key="3">
    <source>
        <dbReference type="ARBA" id="ARBA00006676"/>
    </source>
</evidence>
<comment type="function">
    <text evidence="8">AMP deaminase plays a critical role in energy metabolism. Catalyzes the deamination of AMP to IMP and plays an important role in the purine nucleotide cycle.</text>
</comment>
<dbReference type="Gene3D" id="3.20.20.140">
    <property type="entry name" value="Metal-dependent hydrolases"/>
    <property type="match status" value="1"/>
</dbReference>
<dbReference type="InterPro" id="IPR032466">
    <property type="entry name" value="Metal_Hydrolase"/>
</dbReference>
<gene>
    <name evidence="11" type="ORF">QYM36_018211</name>
</gene>
<dbReference type="GO" id="GO:0005829">
    <property type="term" value="C:cytosol"/>
    <property type="evidence" value="ECO:0007669"/>
    <property type="project" value="TreeGrafter"/>
</dbReference>
<evidence type="ECO:0000256" key="9">
    <source>
        <dbReference type="PIRNR" id="PIRNR001251"/>
    </source>
</evidence>
<feature type="compositionally biased region" description="Basic and acidic residues" evidence="10">
    <location>
        <begin position="84"/>
        <end position="97"/>
    </location>
</feature>
<dbReference type="PANTHER" id="PTHR11359:SF0">
    <property type="entry name" value="AMP DEAMINASE"/>
    <property type="match status" value="1"/>
</dbReference>
<dbReference type="InterPro" id="IPR006650">
    <property type="entry name" value="A/AMP_deam_AS"/>
</dbReference>
<sequence>MKIGPEKENSVGTTSNVFNFFQNFPATSTSSIKILKECLCKREFDDPIDEHISRNETTTLKSNESFRVSAKQKGKNCTNNQNIDFEHPGAKKGEGDKSFEESIEFRKIKIVPNDKTSIFGEEFRASSCLLVQALGLRRRYMHIANQSFPKLAGRFLDCTKDKKLVKKISETPQKARKLDLLKDAARQKPTGETDYPTHGPSNFREHYKCSNGVFHVYAGENDVTSNKAVKYDYVDVETFRKDLQLLCAMIVNGPLKTFSYRRLAFLNHKYHMHELLNEQQEVSEQKSIPYRDFYNIQKVDTHIHAAACMNHKHLLSFMQKKLHDEGDRVVEVEEDGNPKTLKEVFDEMKITHSDLTVDSLDMHCDKYTFHRFDIFNKKYNPAGNSRLREIFLKVDNYIEGEYFGSIIKEVMNDLEESQYQSTEMRISIAGKSIEEWDKVARWVIKWDVYSKNVIWLMQIPRVYDILRSYENVANFQSVIDNIFRPLFEVTNNPSTHPELHHFLQHVVGFDSVDDESKPEQDSFGCEIIIPEEWTSTENPPYWYYTYYTYANLCALNQSRKDRGLNTFTFRPHCGEAGPVEHLAVGFLLAENISHGIMLRKAPILAYLYYLSEIGIAMSPISNNLLFLNYSRNPLKEFLNRGLKISLSTDDPLLFHLTNEPLMEEYSIATQMWQLNGPDLAELARNSVLMSGFSHQIKKDWLGFNYREEGVQGNDVTKTNVPNIRIAYRYETLFEELTNIFIAFIGEETLF</sequence>
<comment type="similarity">
    <text evidence="3 9">Belongs to the metallo-dependent hydrolases superfamily. Adenosine and AMP deaminases family.</text>
</comment>
<evidence type="ECO:0000256" key="5">
    <source>
        <dbReference type="ARBA" id="ARBA00022801"/>
    </source>
</evidence>
<evidence type="ECO:0000313" key="11">
    <source>
        <dbReference type="EMBL" id="KAK2703294.1"/>
    </source>
</evidence>
<accession>A0AA88H4V0</accession>
<evidence type="ECO:0000313" key="12">
    <source>
        <dbReference type="Proteomes" id="UP001187531"/>
    </source>
</evidence>
<dbReference type="GO" id="GO:0003876">
    <property type="term" value="F:AMP deaminase activity"/>
    <property type="evidence" value="ECO:0007669"/>
    <property type="project" value="UniProtKB-EC"/>
</dbReference>
<dbReference type="PROSITE" id="PS00485">
    <property type="entry name" value="A_DEAMINASE"/>
    <property type="match status" value="1"/>
</dbReference>
<dbReference type="Pfam" id="PF19326">
    <property type="entry name" value="AMP_deaminase"/>
    <property type="match status" value="1"/>
</dbReference>
<comment type="catalytic activity">
    <reaction evidence="9">
        <text>AMP + H2O + H(+) = IMP + NH4(+)</text>
        <dbReference type="Rhea" id="RHEA:14777"/>
        <dbReference type="ChEBI" id="CHEBI:15377"/>
        <dbReference type="ChEBI" id="CHEBI:15378"/>
        <dbReference type="ChEBI" id="CHEBI:28938"/>
        <dbReference type="ChEBI" id="CHEBI:58053"/>
        <dbReference type="ChEBI" id="CHEBI:456215"/>
        <dbReference type="EC" id="3.5.4.6"/>
    </reaction>
</comment>
<keyword evidence="7" id="KW-0546">Nucleotide metabolism</keyword>
<evidence type="ECO:0000256" key="2">
    <source>
        <dbReference type="ARBA" id="ARBA00004955"/>
    </source>
</evidence>
<evidence type="ECO:0000256" key="7">
    <source>
        <dbReference type="ARBA" id="ARBA00023080"/>
    </source>
</evidence>
<comment type="pathway">
    <text evidence="2">Purine metabolism; IMP biosynthesis via salvage pathway; IMP from AMP: step 1/1.</text>
</comment>
<dbReference type="Gene3D" id="4.10.800.20">
    <property type="match status" value="1"/>
</dbReference>
<name>A0AA88H4V0_ARTSF</name>
<dbReference type="EC" id="3.5.4.6" evidence="9"/>
<dbReference type="PANTHER" id="PTHR11359">
    <property type="entry name" value="AMP DEAMINASE"/>
    <property type="match status" value="1"/>
</dbReference>
<dbReference type="GO" id="GO:0046033">
    <property type="term" value="P:AMP metabolic process"/>
    <property type="evidence" value="ECO:0007669"/>
    <property type="project" value="TreeGrafter"/>
</dbReference>
<evidence type="ECO:0000256" key="6">
    <source>
        <dbReference type="ARBA" id="ARBA00022833"/>
    </source>
</evidence>
<dbReference type="NCBIfam" id="TIGR01429">
    <property type="entry name" value="AMP_deaminase"/>
    <property type="match status" value="1"/>
</dbReference>
<dbReference type="SUPFAM" id="SSF51556">
    <property type="entry name" value="Metallo-dependent hydrolases"/>
    <property type="match status" value="1"/>
</dbReference>
<feature type="region of interest" description="Disordered" evidence="10">
    <location>
        <begin position="71"/>
        <end position="97"/>
    </location>
</feature>